<evidence type="ECO:0000256" key="1">
    <source>
        <dbReference type="SAM" id="MobiDB-lite"/>
    </source>
</evidence>
<dbReference type="eggNOG" id="ENOG502S18V">
    <property type="taxonomic scope" value="Eukaryota"/>
</dbReference>
<feature type="compositionally biased region" description="Low complexity" evidence="1">
    <location>
        <begin position="1046"/>
        <end position="1062"/>
    </location>
</feature>
<dbReference type="InterPro" id="IPR013584">
    <property type="entry name" value="RAP"/>
</dbReference>
<dbReference type="GO" id="GO:0044528">
    <property type="term" value="P:regulation of mitochondrial mRNA stability"/>
    <property type="evidence" value="ECO:0007669"/>
    <property type="project" value="TreeGrafter"/>
</dbReference>
<protein>
    <recommendedName>
        <fullName evidence="2">RAP domain-containing protein</fullName>
    </recommendedName>
</protein>
<feature type="compositionally biased region" description="Low complexity" evidence="1">
    <location>
        <begin position="1071"/>
        <end position="1080"/>
    </location>
</feature>
<dbReference type="GO" id="GO:0005759">
    <property type="term" value="C:mitochondrial matrix"/>
    <property type="evidence" value="ECO:0007669"/>
    <property type="project" value="TreeGrafter"/>
</dbReference>
<evidence type="ECO:0000259" key="2">
    <source>
        <dbReference type="PROSITE" id="PS51286"/>
    </source>
</evidence>
<dbReference type="RefSeq" id="XP_005648674.1">
    <property type="nucleotide sequence ID" value="XM_005648617.1"/>
</dbReference>
<dbReference type="GO" id="GO:0003723">
    <property type="term" value="F:RNA binding"/>
    <property type="evidence" value="ECO:0007669"/>
    <property type="project" value="TreeGrafter"/>
</dbReference>
<dbReference type="Gene3D" id="3.40.960.10">
    <property type="entry name" value="VSR Endonuclease"/>
    <property type="match status" value="1"/>
</dbReference>
<evidence type="ECO:0000313" key="3">
    <source>
        <dbReference type="EMBL" id="EIE24130.1"/>
    </source>
</evidence>
<dbReference type="PROSITE" id="PS51286">
    <property type="entry name" value="RAP"/>
    <property type="match status" value="1"/>
</dbReference>
<dbReference type="GO" id="GO:0035770">
    <property type="term" value="C:ribonucleoprotein granule"/>
    <property type="evidence" value="ECO:0007669"/>
    <property type="project" value="TreeGrafter"/>
</dbReference>
<comment type="caution">
    <text evidence="3">The sequence shown here is derived from an EMBL/GenBank/DDBJ whole genome shotgun (WGS) entry which is preliminary data.</text>
</comment>
<dbReference type="InterPro" id="IPR050870">
    <property type="entry name" value="FAST_kinase"/>
</dbReference>
<organism evidence="3 4">
    <name type="scientific">Coccomyxa subellipsoidea (strain C-169)</name>
    <name type="common">Green microalga</name>
    <dbReference type="NCBI Taxonomy" id="574566"/>
    <lineage>
        <taxon>Eukaryota</taxon>
        <taxon>Viridiplantae</taxon>
        <taxon>Chlorophyta</taxon>
        <taxon>core chlorophytes</taxon>
        <taxon>Trebouxiophyceae</taxon>
        <taxon>Trebouxiophyceae incertae sedis</taxon>
        <taxon>Coccomyxaceae</taxon>
        <taxon>Coccomyxa</taxon>
        <taxon>Coccomyxa subellipsoidea</taxon>
    </lineage>
</organism>
<dbReference type="Proteomes" id="UP000007264">
    <property type="component" value="Unassembled WGS sequence"/>
</dbReference>
<feature type="region of interest" description="Disordered" evidence="1">
    <location>
        <begin position="153"/>
        <end position="174"/>
    </location>
</feature>
<sequence>MAVQQWHTSPLSLLMPIGDELKVCAGMGNGAQWQAYNAQWAAYAWQSEAGMYGAYAAPQAPPMMPALPQQLPGDQASAFAPSTPHPQVMPYAVVNPYSPQYYGGAPMAYTWPIGYSPAPGPYAPYPQAMPPPGPPQGHAAGHWQTHDPRMLRPYEHSHSAGRRPWMGSPPGRPVKRARTNFAGPVPECVHINKRITAAQSAEAVIGVVQQELDKFDAVCMATALHTLASMRASAQQYAALFERPEVLRLMHVIGTRLTDFTARNLSNSLWALAKMGHNPGEAMLNAMAAEVAKKLDGCNAQNLANIAWSYATLSHTPGEELLEAIAVKAQKKLAEFSSQNISNLLYAFAKLEHKPSTFLEQASRAAMPILGSFTPQALSNTVWALSKLDTLDEELFIAIVQQVLGKLTRFNAQNVANTVWGFANLAFDPGQPLWDAVAQNGIYTMHEYSPQNIANVLWSYAKMGKRYEALLTAASAHAAHTMSTFQPQSVANFCWAYATLNVAPSSQCLTALAEHANHTLMQFSPQNISNTAWALATLQFKHMGLMGNVASEVTARLSGAEASAFSRQHLANLIWAFATLELDPGAAMSRVVANAMAERASNCNPQEISNTVWAYAKLRFYDAAVLDTFANEATRRIEEFSQQNLANLAWAMGKLSHFHEGLLDAIAEHATAMVQDLSLQHVSNILWTYASFLHLKPAMTSAFVGEIERRLNTEAFNPQQLSNLLWSLCIAELCSEEIWKGIMAQIETLGIAAKDLPEEALTQIYQAYLLMRVDRPQLQLTMPAQLLPAAHHTWLESCKNVRISALHRDVARVLTEHGIPHNIEHVTEDELFSVDIALPEEKIAIEVDGPHHFTANTLAVTGEMLARQKLLKARGWAVISVPFFRWSGLSDTQRTDWFFPEIAQARAAQAQRHMWLGPPPPVPPPRPPPPRPPPGNPAVRTAALPPAAYASPPPPGPAWPPAAYQLGSPPAPAAVIKTEAAHGTPGGLADAQHALAPASVSHYAAPASKPVTEAVKTELPAAAVQEEAMPVPGDGGKALSSQQAHSSVEPSSPVQPSSSPPEHAVTTLQSAAEPAEGEAAQQSLPVGDSEHPQ</sequence>
<keyword evidence="4" id="KW-1185">Reference proteome</keyword>
<dbReference type="InterPro" id="IPR058917">
    <property type="entry name" value="RESC6_dom"/>
</dbReference>
<feature type="compositionally biased region" description="Pro residues" evidence="1">
    <location>
        <begin position="951"/>
        <end position="960"/>
    </location>
</feature>
<dbReference type="PANTHER" id="PTHR21228">
    <property type="entry name" value="FAST LEU-RICH DOMAIN-CONTAINING"/>
    <property type="match status" value="1"/>
</dbReference>
<dbReference type="SUPFAM" id="SSF48371">
    <property type="entry name" value="ARM repeat"/>
    <property type="match status" value="1"/>
</dbReference>
<dbReference type="KEGG" id="csl:COCSUDRAFT_47154"/>
<feature type="region of interest" description="Disordered" evidence="1">
    <location>
        <begin position="1018"/>
        <end position="1093"/>
    </location>
</feature>
<evidence type="ECO:0000313" key="4">
    <source>
        <dbReference type="Proteomes" id="UP000007264"/>
    </source>
</evidence>
<dbReference type="Pfam" id="PF08373">
    <property type="entry name" value="RAP"/>
    <property type="match status" value="1"/>
</dbReference>
<proteinExistence type="predicted"/>
<dbReference type="PANTHER" id="PTHR21228:SF40">
    <property type="entry name" value="LD45607P"/>
    <property type="match status" value="1"/>
</dbReference>
<feature type="domain" description="RAP" evidence="2">
    <location>
        <begin position="843"/>
        <end position="901"/>
    </location>
</feature>
<dbReference type="GO" id="GO:0000963">
    <property type="term" value="P:mitochondrial RNA processing"/>
    <property type="evidence" value="ECO:0007669"/>
    <property type="project" value="TreeGrafter"/>
</dbReference>
<name>I0Z0G1_COCSC</name>
<dbReference type="InterPro" id="IPR016024">
    <property type="entry name" value="ARM-type_fold"/>
</dbReference>
<feature type="region of interest" description="Disordered" evidence="1">
    <location>
        <begin position="914"/>
        <end position="965"/>
    </location>
</feature>
<dbReference type="AlphaFoldDB" id="I0Z0G1"/>
<feature type="compositionally biased region" description="Low complexity" evidence="1">
    <location>
        <begin position="937"/>
        <end position="950"/>
    </location>
</feature>
<feature type="compositionally biased region" description="Pro residues" evidence="1">
    <location>
        <begin position="917"/>
        <end position="936"/>
    </location>
</feature>
<gene>
    <name evidence="3" type="ORF">COCSUDRAFT_47154</name>
</gene>
<reference evidence="3 4" key="1">
    <citation type="journal article" date="2012" name="Genome Biol.">
        <title>The genome of the polar eukaryotic microalga coccomyxa subellipsoidea reveals traits of cold adaptation.</title>
        <authorList>
            <person name="Blanc G."/>
            <person name="Agarkova I."/>
            <person name="Grimwood J."/>
            <person name="Kuo A."/>
            <person name="Brueggeman A."/>
            <person name="Dunigan D."/>
            <person name="Gurnon J."/>
            <person name="Ladunga I."/>
            <person name="Lindquist E."/>
            <person name="Lucas S."/>
            <person name="Pangilinan J."/>
            <person name="Proschold T."/>
            <person name="Salamov A."/>
            <person name="Schmutz J."/>
            <person name="Weeks D."/>
            <person name="Yamada T."/>
            <person name="Claverie J.M."/>
            <person name="Grigoriev I."/>
            <person name="Van Etten J."/>
            <person name="Lomsadze A."/>
            <person name="Borodovsky M."/>
        </authorList>
    </citation>
    <scope>NUCLEOTIDE SEQUENCE [LARGE SCALE GENOMIC DNA]</scope>
    <source>
        <strain evidence="3 4">C-169</strain>
    </source>
</reference>
<accession>I0Z0G1</accession>
<dbReference type="OrthoDB" id="5955355at2759"/>
<dbReference type="EMBL" id="AGSI01000006">
    <property type="protein sequence ID" value="EIE24130.1"/>
    <property type="molecule type" value="Genomic_DNA"/>
</dbReference>
<dbReference type="Pfam" id="PF26188">
    <property type="entry name" value="RESC6"/>
    <property type="match status" value="2"/>
</dbReference>
<dbReference type="SMART" id="SM00952">
    <property type="entry name" value="RAP"/>
    <property type="match status" value="1"/>
</dbReference>
<dbReference type="GeneID" id="17042128"/>